<keyword evidence="2" id="KW-0378">Hydrolase</keyword>
<evidence type="ECO:0000313" key="3">
    <source>
        <dbReference type="Proteomes" id="UP000064967"/>
    </source>
</evidence>
<dbReference type="Proteomes" id="UP000064967">
    <property type="component" value="Chromosome"/>
</dbReference>
<reference evidence="2 3" key="1">
    <citation type="submission" date="2015-08" db="EMBL/GenBank/DDBJ databases">
        <authorList>
            <person name="Babu N.S."/>
            <person name="Beckwith C.J."/>
            <person name="Beseler K.G."/>
            <person name="Brison A."/>
            <person name="Carone J.V."/>
            <person name="Caskin T.P."/>
            <person name="Diamond M."/>
            <person name="Durham M.E."/>
            <person name="Foxe J.M."/>
            <person name="Go M."/>
            <person name="Henderson B.A."/>
            <person name="Jones I.B."/>
            <person name="McGettigan J.A."/>
            <person name="Micheletti S.J."/>
            <person name="Nasrallah M.E."/>
            <person name="Ortiz D."/>
            <person name="Piller C.R."/>
            <person name="Privatt S.R."/>
            <person name="Schneider S.L."/>
            <person name="Sharp S."/>
            <person name="Smith T.C."/>
            <person name="Stanton J.D."/>
            <person name="Ullery H.E."/>
            <person name="Wilson R.J."/>
            <person name="Serrano M.G."/>
            <person name="Buck G."/>
            <person name="Lee V."/>
            <person name="Wang Y."/>
            <person name="Carvalho R."/>
            <person name="Voegtly L."/>
            <person name="Shi R."/>
            <person name="Duckworth R."/>
            <person name="Johnson A."/>
            <person name="Loviza R."/>
            <person name="Walstead R."/>
            <person name="Shah Z."/>
            <person name="Kiflezghi M."/>
            <person name="Wade K."/>
            <person name="Ball S.L."/>
            <person name="Bradley K.W."/>
            <person name="Asai D.J."/>
            <person name="Bowman C.A."/>
            <person name="Russell D.A."/>
            <person name="Pope W.H."/>
            <person name="Jacobs-Sera D."/>
            <person name="Hendrix R.W."/>
            <person name="Hatfull G.F."/>
        </authorList>
    </citation>
    <scope>NUCLEOTIDE SEQUENCE [LARGE SCALE GENOMIC DNA]</scope>
    <source>
        <strain evidence="2 3">DSM 27648</strain>
    </source>
</reference>
<name>A0A0K1Q094_9BACT</name>
<dbReference type="SUPFAM" id="SSF53474">
    <property type="entry name" value="alpha/beta-Hydrolases"/>
    <property type="match status" value="1"/>
</dbReference>
<dbReference type="InterPro" id="IPR029058">
    <property type="entry name" value="AB_hydrolase_fold"/>
</dbReference>
<keyword evidence="3" id="KW-1185">Reference proteome</keyword>
<evidence type="ECO:0000259" key="1">
    <source>
        <dbReference type="Pfam" id="PF01738"/>
    </source>
</evidence>
<dbReference type="RefSeq" id="WP_146649873.1">
    <property type="nucleotide sequence ID" value="NZ_CP012333.1"/>
</dbReference>
<protein>
    <submittedName>
        <fullName evidence="2">Dienelactone hydrolase family protein</fullName>
    </submittedName>
</protein>
<gene>
    <name evidence="2" type="ORF">AKJ09_05478</name>
</gene>
<dbReference type="KEGG" id="llu:AKJ09_05478"/>
<dbReference type="EMBL" id="CP012333">
    <property type="protein sequence ID" value="AKU98814.1"/>
    <property type="molecule type" value="Genomic_DNA"/>
</dbReference>
<dbReference type="InterPro" id="IPR002925">
    <property type="entry name" value="Dienelactn_hydro"/>
</dbReference>
<accession>A0A0K1Q094</accession>
<dbReference type="Pfam" id="PF01738">
    <property type="entry name" value="DLH"/>
    <property type="match status" value="1"/>
</dbReference>
<proteinExistence type="predicted"/>
<dbReference type="PATRIC" id="fig|1391654.3.peg.5554"/>
<feature type="domain" description="Dienelactone hydrolase" evidence="1">
    <location>
        <begin position="26"/>
        <end position="256"/>
    </location>
</feature>
<sequence>MTLAGFDSFSFSHGDTTRTVFTRGEGPAVVVIHEIPGITPQVAAFAERVAREGFRTYLPTLLGVPGKPMSMGYVLETTARACISREFRIFASRASSPITDYLRALCRKAHADCGGPGVGVVGMCLTGNFALSLMVDETVMAPVLSQPSLPVGLTRRQRASLHLSDTDLAKVKERAKDGCTVLGLRFTGDRLCPPERFDTLKRELGDAFEGIEIDSSRGNPHGIPASAHSVLTTDLVDEAGHPTRQALDRVLSLFRTRLRPAETGVKSG</sequence>
<dbReference type="Gene3D" id="3.40.50.1820">
    <property type="entry name" value="alpha/beta hydrolase"/>
    <property type="match status" value="1"/>
</dbReference>
<evidence type="ECO:0000313" key="2">
    <source>
        <dbReference type="EMBL" id="AKU98814.1"/>
    </source>
</evidence>
<dbReference type="GO" id="GO:0016787">
    <property type="term" value="F:hydrolase activity"/>
    <property type="evidence" value="ECO:0007669"/>
    <property type="project" value="UniProtKB-KW"/>
</dbReference>
<dbReference type="STRING" id="1391654.AKJ09_05478"/>
<organism evidence="2 3">
    <name type="scientific">Labilithrix luteola</name>
    <dbReference type="NCBI Taxonomy" id="1391654"/>
    <lineage>
        <taxon>Bacteria</taxon>
        <taxon>Pseudomonadati</taxon>
        <taxon>Myxococcota</taxon>
        <taxon>Polyangia</taxon>
        <taxon>Polyangiales</taxon>
        <taxon>Labilitrichaceae</taxon>
        <taxon>Labilithrix</taxon>
    </lineage>
</organism>
<dbReference type="OrthoDB" id="9782215at2"/>
<dbReference type="AlphaFoldDB" id="A0A0K1Q094"/>